<feature type="repeat" description="NHL" evidence="7">
    <location>
        <begin position="552"/>
        <end position="588"/>
    </location>
</feature>
<evidence type="ECO:0000256" key="9">
    <source>
        <dbReference type="SAM" id="MobiDB-lite"/>
    </source>
</evidence>
<comment type="caution">
    <text evidence="10">The sequence shown here is derived from an EMBL/GenBank/DDBJ whole genome shotgun (WGS) entry which is preliminary data.</text>
</comment>
<evidence type="ECO:0000256" key="4">
    <source>
        <dbReference type="ARBA" id="ARBA00022695"/>
    </source>
</evidence>
<evidence type="ECO:0000313" key="12">
    <source>
        <dbReference type="Proteomes" id="UP000663872"/>
    </source>
</evidence>
<dbReference type="GO" id="GO:0016779">
    <property type="term" value="F:nucleotidyltransferase activity"/>
    <property type="evidence" value="ECO:0007669"/>
    <property type="project" value="UniProtKB-KW"/>
</dbReference>
<evidence type="ECO:0000256" key="5">
    <source>
        <dbReference type="ARBA" id="ARBA00022737"/>
    </source>
</evidence>
<keyword evidence="3 8" id="KW-0808">Transferase</keyword>
<feature type="region of interest" description="Disordered" evidence="9">
    <location>
        <begin position="250"/>
        <end position="281"/>
    </location>
</feature>
<evidence type="ECO:0000256" key="8">
    <source>
        <dbReference type="RuleBase" id="RU361228"/>
    </source>
</evidence>
<dbReference type="InterPro" id="IPR000768">
    <property type="entry name" value="ART"/>
</dbReference>
<keyword evidence="2 8" id="KW-0328">Glycosyltransferase</keyword>
<dbReference type="AlphaFoldDB" id="A0A817TZE3"/>
<protein>
    <recommendedName>
        <fullName evidence="8">NAD(P)(+)--arginine ADP-ribosyltransferase</fullName>
        <ecNumber evidence="8">2.4.2.31</ecNumber>
    </recommendedName>
    <alternativeName>
        <fullName evidence="8">Mono(ADP-ribosyl)transferase</fullName>
    </alternativeName>
</protein>
<dbReference type="Proteomes" id="UP000663872">
    <property type="component" value="Unassembled WGS sequence"/>
</dbReference>
<feature type="repeat" description="NHL" evidence="7">
    <location>
        <begin position="506"/>
        <end position="537"/>
    </location>
</feature>
<dbReference type="Gene3D" id="2.120.10.30">
    <property type="entry name" value="TolB, C-terminal domain"/>
    <property type="match status" value="2"/>
</dbReference>
<dbReference type="Gene3D" id="3.90.176.10">
    <property type="entry name" value="Toxin ADP-ribosyltransferase, Chain A, domain 1"/>
    <property type="match status" value="1"/>
</dbReference>
<dbReference type="PROSITE" id="PS51125">
    <property type="entry name" value="NHL"/>
    <property type="match status" value="2"/>
</dbReference>
<dbReference type="EC" id="2.4.2.31" evidence="8"/>
<dbReference type="Proteomes" id="UP000663848">
    <property type="component" value="Unassembled WGS sequence"/>
</dbReference>
<dbReference type="SUPFAM" id="SSF56399">
    <property type="entry name" value="ADP-ribosylation"/>
    <property type="match status" value="1"/>
</dbReference>
<keyword evidence="5" id="KW-0677">Repeat</keyword>
<dbReference type="EMBL" id="CAJNYT010000068">
    <property type="protein sequence ID" value="CAF3326474.1"/>
    <property type="molecule type" value="Genomic_DNA"/>
</dbReference>
<dbReference type="PANTHER" id="PTHR24104">
    <property type="entry name" value="E3 UBIQUITIN-PROTEIN LIGASE NHLRC1-RELATED"/>
    <property type="match status" value="1"/>
</dbReference>
<organism evidence="10 12">
    <name type="scientific">Rotaria socialis</name>
    <dbReference type="NCBI Taxonomy" id="392032"/>
    <lineage>
        <taxon>Eukaryota</taxon>
        <taxon>Metazoa</taxon>
        <taxon>Spiralia</taxon>
        <taxon>Gnathifera</taxon>
        <taxon>Rotifera</taxon>
        <taxon>Eurotatoria</taxon>
        <taxon>Bdelloidea</taxon>
        <taxon>Philodinida</taxon>
        <taxon>Philodinidae</taxon>
        <taxon>Rotaria</taxon>
    </lineage>
</organism>
<sequence length="588" mass="65040">MVEAKQSGVRSRFTDLSDEPVDHMLAPIGGYQDRPLVSLSKAVEPVAGFFDKIEDHIFVALNNCQNPAEELTQDESASIHLYTMQFDGGSSLYLLLNESLRAENRGELLPWFSFLKLFLTALHKLPSQSGTVWRGIKGVDLSSKYKTGTKFAWWGVSSCTTHVEVLEADEFLGKHGQRTLFSIECINGKSVAKHSYFKNTEKEIILMPGSYFEVMSQLSPAPGLYIIQLKEITPPITFVKPPFVKLNEPKSTPIAHQSSASSSSSSTTMKPVPSASSKISSKTKINIPANATWKQNGVTIDGGHGECDATNQLSYPYGLFVDDDQTVVIADCGNHRIMQWKNGDTTNGQVVAGRKGAGNGLHQLKRPIDVSIDKETNSLIICDQENRRVVRWSRRSGTTQGEILIDNIYCWGLAMNEQRYFYVSDREKLEVRRYRLGEKNGTLVAGGNGEGDGLNQLNWPASLFVDRDHSVYVSDTWNHRVMKWVEGAKEGIVIAGGQGKGNALTQLSSPTGLFVDTLGTLYVADTRNHRVMRWTQGDKKQGTVVVGGNGQGAEANQFSNPTGLSFGRHGNLYVADWKNHRVQRFSIE</sequence>
<keyword evidence="8" id="KW-0520">NAD</keyword>
<comment type="similarity">
    <text evidence="1 8">Belongs to the Arg-specific ADP-ribosyltransferase family.</text>
</comment>
<evidence type="ECO:0000256" key="3">
    <source>
        <dbReference type="ARBA" id="ARBA00022679"/>
    </source>
</evidence>
<keyword evidence="4" id="KW-0548">Nucleotidyltransferase</keyword>
<evidence type="ECO:0000256" key="6">
    <source>
        <dbReference type="ARBA" id="ARBA00047597"/>
    </source>
</evidence>
<dbReference type="InterPro" id="IPR001258">
    <property type="entry name" value="NHL_repeat"/>
</dbReference>
<evidence type="ECO:0000313" key="10">
    <source>
        <dbReference type="EMBL" id="CAF3326474.1"/>
    </source>
</evidence>
<accession>A0A817TZE3</accession>
<dbReference type="SUPFAM" id="SSF101898">
    <property type="entry name" value="NHL repeat"/>
    <property type="match status" value="1"/>
</dbReference>
<dbReference type="Pfam" id="PF01436">
    <property type="entry name" value="NHL"/>
    <property type="match status" value="2"/>
</dbReference>
<evidence type="ECO:0000256" key="7">
    <source>
        <dbReference type="PROSITE-ProRule" id="PRU00504"/>
    </source>
</evidence>
<comment type="catalytic activity">
    <reaction evidence="6 8">
        <text>L-arginyl-[protein] + NAD(+) = N(omega)-(ADP-D-ribosyl)-L-arginyl-[protein] + nicotinamide + H(+)</text>
        <dbReference type="Rhea" id="RHEA:19149"/>
        <dbReference type="Rhea" id="RHEA-COMP:10532"/>
        <dbReference type="Rhea" id="RHEA-COMP:15087"/>
        <dbReference type="ChEBI" id="CHEBI:15378"/>
        <dbReference type="ChEBI" id="CHEBI:17154"/>
        <dbReference type="ChEBI" id="CHEBI:29965"/>
        <dbReference type="ChEBI" id="CHEBI:57540"/>
        <dbReference type="ChEBI" id="CHEBI:142554"/>
        <dbReference type="EC" id="2.4.2.31"/>
    </reaction>
</comment>
<proteinExistence type="inferred from homology"/>
<evidence type="ECO:0000256" key="2">
    <source>
        <dbReference type="ARBA" id="ARBA00022676"/>
    </source>
</evidence>
<dbReference type="EMBL" id="CAJOBR010006370">
    <property type="protein sequence ID" value="CAF4842640.1"/>
    <property type="molecule type" value="Genomic_DNA"/>
</dbReference>
<name>A0A817TZE3_9BILA</name>
<dbReference type="CDD" id="cd05819">
    <property type="entry name" value="NHL"/>
    <property type="match status" value="1"/>
</dbReference>
<evidence type="ECO:0000256" key="1">
    <source>
        <dbReference type="ARBA" id="ARBA00009558"/>
    </source>
</evidence>
<evidence type="ECO:0000313" key="11">
    <source>
        <dbReference type="EMBL" id="CAF4842640.1"/>
    </source>
</evidence>
<dbReference type="InterPro" id="IPR050952">
    <property type="entry name" value="TRIM-NHL_E3_ligases"/>
</dbReference>
<keyword evidence="8" id="KW-0521">NADP</keyword>
<feature type="compositionally biased region" description="Low complexity" evidence="9">
    <location>
        <begin position="258"/>
        <end position="281"/>
    </location>
</feature>
<reference evidence="10" key="1">
    <citation type="submission" date="2021-02" db="EMBL/GenBank/DDBJ databases">
        <authorList>
            <person name="Nowell W R."/>
        </authorList>
    </citation>
    <scope>NUCLEOTIDE SEQUENCE</scope>
</reference>
<dbReference type="Pfam" id="PF01129">
    <property type="entry name" value="ART"/>
    <property type="match status" value="1"/>
</dbReference>
<dbReference type="InterPro" id="IPR011042">
    <property type="entry name" value="6-blade_b-propeller_TolB-like"/>
</dbReference>
<gene>
    <name evidence="10" type="ORF">GRG538_LOCUS3020</name>
    <name evidence="11" type="ORF">QYT958_LOCUS26550</name>
</gene>
<dbReference type="GO" id="GO:0106274">
    <property type="term" value="F:NAD+-protein-arginine ADP-ribosyltransferase activity"/>
    <property type="evidence" value="ECO:0007669"/>
    <property type="project" value="UniProtKB-EC"/>
</dbReference>